<protein>
    <submittedName>
        <fullName evidence="1">Uncharacterized protein</fullName>
    </submittedName>
</protein>
<proteinExistence type="predicted"/>
<reference evidence="1" key="1">
    <citation type="submission" date="2020-11" db="EMBL/GenBank/DDBJ databases">
        <authorList>
            <person name="Tran Van P."/>
        </authorList>
    </citation>
    <scope>NUCLEOTIDE SEQUENCE</scope>
</reference>
<name>A0A7R9DT05_TIMPO</name>
<sequence length="71" mass="7966">MKISDGNVKEEEVLSLVIVSGRHSIKHRDCGSKLGITPGRTLTVECKDTLKERYNKVRERGHSYSSAPLVR</sequence>
<gene>
    <name evidence="1" type="ORF">TPSB3V08_LOCUS12831</name>
</gene>
<organism evidence="1">
    <name type="scientific">Timema poppense</name>
    <name type="common">Walking stick</name>
    <dbReference type="NCBI Taxonomy" id="170557"/>
    <lineage>
        <taxon>Eukaryota</taxon>
        <taxon>Metazoa</taxon>
        <taxon>Ecdysozoa</taxon>
        <taxon>Arthropoda</taxon>
        <taxon>Hexapoda</taxon>
        <taxon>Insecta</taxon>
        <taxon>Pterygota</taxon>
        <taxon>Neoptera</taxon>
        <taxon>Polyneoptera</taxon>
        <taxon>Phasmatodea</taxon>
        <taxon>Timematodea</taxon>
        <taxon>Timematoidea</taxon>
        <taxon>Timematidae</taxon>
        <taxon>Timema</taxon>
    </lineage>
</organism>
<accession>A0A7R9DT05</accession>
<dbReference type="EMBL" id="OD020090">
    <property type="protein sequence ID" value="CAD7419181.1"/>
    <property type="molecule type" value="Genomic_DNA"/>
</dbReference>
<dbReference type="AlphaFoldDB" id="A0A7R9DT05"/>
<evidence type="ECO:0000313" key="1">
    <source>
        <dbReference type="EMBL" id="CAD7419181.1"/>
    </source>
</evidence>